<sequence length="85" mass="9082">MAVPPRAHRLLALVWLAVALWLATTSGCHGEPVPYGPSVVSTGGAYPTFTSPPPSRRPKKLCRSRRCMVLVPPAPCRNGHCPGKP</sequence>
<name>A0A5J9SJS2_9POAL</name>
<dbReference type="PROSITE" id="PS51257">
    <property type="entry name" value="PROKAR_LIPOPROTEIN"/>
    <property type="match status" value="1"/>
</dbReference>
<protein>
    <recommendedName>
        <fullName evidence="4">Epidermal patterning factor-like protein</fullName>
    </recommendedName>
</protein>
<feature type="signal peptide" evidence="1">
    <location>
        <begin position="1"/>
        <end position="30"/>
    </location>
</feature>
<evidence type="ECO:0008006" key="4">
    <source>
        <dbReference type="Google" id="ProtNLM"/>
    </source>
</evidence>
<dbReference type="AlphaFoldDB" id="A0A5J9SJS2"/>
<feature type="non-terminal residue" evidence="2">
    <location>
        <position position="1"/>
    </location>
</feature>
<proteinExistence type="predicted"/>
<evidence type="ECO:0000313" key="3">
    <source>
        <dbReference type="Proteomes" id="UP000324897"/>
    </source>
</evidence>
<evidence type="ECO:0000313" key="2">
    <source>
        <dbReference type="EMBL" id="TVT99226.1"/>
    </source>
</evidence>
<comment type="caution">
    <text evidence="2">The sequence shown here is derived from an EMBL/GenBank/DDBJ whole genome shotgun (WGS) entry which is preliminary data.</text>
</comment>
<dbReference type="Proteomes" id="UP000324897">
    <property type="component" value="Unassembled WGS sequence"/>
</dbReference>
<dbReference type="Gramene" id="TVT99226">
    <property type="protein sequence ID" value="TVT99226"/>
    <property type="gene ID" value="EJB05_55402"/>
</dbReference>
<evidence type="ECO:0000256" key="1">
    <source>
        <dbReference type="SAM" id="SignalP"/>
    </source>
</evidence>
<accession>A0A5J9SJS2</accession>
<gene>
    <name evidence="2" type="ORF">EJB05_55402</name>
</gene>
<feature type="chain" id="PRO_5023942126" description="Epidermal patterning factor-like protein" evidence="1">
    <location>
        <begin position="31"/>
        <end position="85"/>
    </location>
</feature>
<keyword evidence="3" id="KW-1185">Reference proteome</keyword>
<dbReference type="EMBL" id="RWGY01000741">
    <property type="protein sequence ID" value="TVT99226.1"/>
    <property type="molecule type" value="Genomic_DNA"/>
</dbReference>
<reference evidence="2 3" key="1">
    <citation type="journal article" date="2019" name="Sci. Rep.">
        <title>A high-quality genome of Eragrostis curvula grass provides insights into Poaceae evolution and supports new strategies to enhance forage quality.</title>
        <authorList>
            <person name="Carballo J."/>
            <person name="Santos B.A.C.M."/>
            <person name="Zappacosta D."/>
            <person name="Garbus I."/>
            <person name="Selva J.P."/>
            <person name="Gallo C.A."/>
            <person name="Diaz A."/>
            <person name="Albertini E."/>
            <person name="Caccamo M."/>
            <person name="Echenique V."/>
        </authorList>
    </citation>
    <scope>NUCLEOTIDE SEQUENCE [LARGE SCALE GENOMIC DNA]</scope>
    <source>
        <strain evidence="3">cv. Victoria</strain>
        <tissue evidence="2">Leaf</tissue>
    </source>
</reference>
<organism evidence="2 3">
    <name type="scientific">Eragrostis curvula</name>
    <name type="common">weeping love grass</name>
    <dbReference type="NCBI Taxonomy" id="38414"/>
    <lineage>
        <taxon>Eukaryota</taxon>
        <taxon>Viridiplantae</taxon>
        <taxon>Streptophyta</taxon>
        <taxon>Embryophyta</taxon>
        <taxon>Tracheophyta</taxon>
        <taxon>Spermatophyta</taxon>
        <taxon>Magnoliopsida</taxon>
        <taxon>Liliopsida</taxon>
        <taxon>Poales</taxon>
        <taxon>Poaceae</taxon>
        <taxon>PACMAD clade</taxon>
        <taxon>Chloridoideae</taxon>
        <taxon>Eragrostideae</taxon>
        <taxon>Eragrostidinae</taxon>
        <taxon>Eragrostis</taxon>
    </lineage>
</organism>
<keyword evidence="1" id="KW-0732">Signal</keyword>